<dbReference type="InterPro" id="IPR027392">
    <property type="entry name" value="TF_Znf"/>
</dbReference>
<reference evidence="4" key="1">
    <citation type="submission" date="2016-10" db="EMBL/GenBank/DDBJ databases">
        <authorList>
            <person name="Varghese N."/>
            <person name="Submissions S."/>
        </authorList>
    </citation>
    <scope>NUCLEOTIDE SEQUENCE [LARGE SCALE GENOMIC DNA]</scope>
    <source>
        <strain evidence="4">DSM 29303</strain>
    </source>
</reference>
<evidence type="ECO:0000313" key="3">
    <source>
        <dbReference type="EMBL" id="SDX01139.1"/>
    </source>
</evidence>
<dbReference type="Proteomes" id="UP000182944">
    <property type="component" value="Unassembled WGS sequence"/>
</dbReference>
<feature type="region of interest" description="Disordered" evidence="1">
    <location>
        <begin position="44"/>
        <end position="148"/>
    </location>
</feature>
<evidence type="ECO:0000313" key="4">
    <source>
        <dbReference type="Proteomes" id="UP000182944"/>
    </source>
</evidence>
<dbReference type="STRING" id="1545044.SAMN05444276_102761"/>
<organism evidence="3 4">
    <name type="scientific">Paracoccus sanguinis</name>
    <dbReference type="NCBI Taxonomy" id="1545044"/>
    <lineage>
        <taxon>Bacteria</taxon>
        <taxon>Pseudomonadati</taxon>
        <taxon>Pseudomonadota</taxon>
        <taxon>Alphaproteobacteria</taxon>
        <taxon>Rhodobacterales</taxon>
        <taxon>Paracoccaceae</taxon>
        <taxon>Paracoccus</taxon>
    </lineage>
</organism>
<dbReference type="Pfam" id="PF13453">
    <property type="entry name" value="Zn_ribbon_TFIIB"/>
    <property type="match status" value="1"/>
</dbReference>
<feature type="domain" description="Transcription factor zinc-finger" evidence="2">
    <location>
        <begin position="2"/>
        <end position="42"/>
    </location>
</feature>
<feature type="compositionally biased region" description="Low complexity" evidence="1">
    <location>
        <begin position="62"/>
        <end position="87"/>
    </location>
</feature>
<dbReference type="AlphaFoldDB" id="A0A1H2Y9B5"/>
<accession>A0A1H2Y9B5</accession>
<keyword evidence="4" id="KW-1185">Reference proteome</keyword>
<evidence type="ECO:0000256" key="1">
    <source>
        <dbReference type="SAM" id="MobiDB-lite"/>
    </source>
</evidence>
<name>A0A1H2Y9B5_9RHOB</name>
<evidence type="ECO:0000259" key="2">
    <source>
        <dbReference type="Pfam" id="PF13453"/>
    </source>
</evidence>
<feature type="compositionally biased region" description="Basic and acidic residues" evidence="1">
    <location>
        <begin position="97"/>
        <end position="134"/>
    </location>
</feature>
<gene>
    <name evidence="3" type="ORF">SAMN05444276_102761</name>
</gene>
<sequence>MQCPVDGETLVMTERSGVEIDYCPKCRGVWLDRGELDKIIDRAAPPEPPVVMQPPPQPGFVAPQGSGAFAPAPAAHPAAAPDLHGAPQFRGEPGGGRPDDWRSDDRRPDDWRHDERREADRYGDRYDGRRRDRDRDDDDDDDRRYRKRKRESFLSDLFDF</sequence>
<dbReference type="EMBL" id="FNNA01000002">
    <property type="protein sequence ID" value="SDX01139.1"/>
    <property type="molecule type" value="Genomic_DNA"/>
</dbReference>
<dbReference type="OrthoDB" id="9814037at2"/>
<protein>
    <recommendedName>
        <fullName evidence="2">Transcription factor zinc-finger domain-containing protein</fullName>
    </recommendedName>
</protein>
<feature type="compositionally biased region" description="Pro residues" evidence="1">
    <location>
        <begin position="45"/>
        <end position="58"/>
    </location>
</feature>
<proteinExistence type="predicted"/>